<proteinExistence type="inferred from homology"/>
<dbReference type="PANTHER" id="PTHR30221">
    <property type="entry name" value="SMALL-CONDUCTANCE MECHANOSENSITIVE CHANNEL"/>
    <property type="match status" value="1"/>
</dbReference>
<evidence type="ECO:0000256" key="5">
    <source>
        <dbReference type="ARBA" id="ARBA00022989"/>
    </source>
</evidence>
<dbReference type="Gene3D" id="3.30.70.100">
    <property type="match status" value="1"/>
</dbReference>
<dbReference type="Gene3D" id="2.30.30.60">
    <property type="match status" value="1"/>
</dbReference>
<dbReference type="Pfam" id="PF21082">
    <property type="entry name" value="MS_channel_3rd"/>
    <property type="match status" value="1"/>
</dbReference>
<dbReference type="Proteomes" id="UP000231960">
    <property type="component" value="Unassembled WGS sequence"/>
</dbReference>
<dbReference type="OrthoDB" id="9809206at2"/>
<evidence type="ECO:0008006" key="12">
    <source>
        <dbReference type="Google" id="ProtNLM"/>
    </source>
</evidence>
<dbReference type="GO" id="GO:0008381">
    <property type="term" value="F:mechanosensitive monoatomic ion channel activity"/>
    <property type="evidence" value="ECO:0007669"/>
    <property type="project" value="InterPro"/>
</dbReference>
<comment type="similarity">
    <text evidence="2">Belongs to the MscS (TC 1.A.23) family.</text>
</comment>
<keyword evidence="6 7" id="KW-0472">Membrane</keyword>
<dbReference type="RefSeq" id="WP_100678541.1">
    <property type="nucleotide sequence ID" value="NZ_NIPO01000001.1"/>
</dbReference>
<sequence length="590" mass="67153">MKLQRHILITLICLIYPAFGLFSQENSEPGKDSLWNDVQAKIGLLERQRVQDSLKIDILSQELQHLIMLRGDFDNTENDQSKVNQDSVLNKQKLDYIEKIRSKTEGAPVVLENDTLFRIFASLGPYTPIDRAKSANLKIKSLYEKTFFTSDSLKIETSFNTTTISYEGDIIQAITDIDALWAGTTIENLADEHRKVINDSVLELRNKNSLKNKAIRLTELLFIFVCVGILLYLTKRFFRFIIKKVNKSVTILNQGIKVRNYEIINRKQIRRSVIKTLKLIKFVFYFIILFFSIPIALRIFPATEIWATELQKVILDPLQSAFDSLVDYMPSLIKIIIIIVVARLILRWLRFLSIEIERESLTIKGFHQEWAKPTYAIIRFLFIFLVLILIFPHLPGSGTAAFQGISVFLGVLLSLGSSSAISNAIAGILLTYMQPFKPNDWIKTGNIIGLVIKKDSIVTRLKTINNEDVTIPNSTILTNPTINFSSIGKTDGLALTAIVKIQYGYDERTVSNLLISAALKTSGVTKRISPYVFQLELNEYNASYEINAITFEPENMFFIKSDLVKNIHNTFLKEGIPLQSVQPVKVEVKK</sequence>
<dbReference type="InterPro" id="IPR049278">
    <property type="entry name" value="MS_channel_C"/>
</dbReference>
<dbReference type="InterPro" id="IPR010920">
    <property type="entry name" value="LSM_dom_sf"/>
</dbReference>
<reference evidence="10 11" key="1">
    <citation type="submission" date="2017-06" db="EMBL/GenBank/DDBJ databases">
        <title>Description of Avrilella dinanensis gen. nov. sp. nov.</title>
        <authorList>
            <person name="Leyer C."/>
            <person name="Sassi M."/>
            <person name="Minet J."/>
            <person name="Kayal S."/>
            <person name="Cattoir V."/>
        </authorList>
    </citation>
    <scope>NUCLEOTIDE SEQUENCE [LARGE SCALE GENOMIC DNA]</scope>
    <source>
        <strain evidence="10 11">UR159</strain>
    </source>
</reference>
<feature type="transmembrane region" description="Helical" evidence="7">
    <location>
        <begin position="279"/>
        <end position="300"/>
    </location>
</feature>
<organism evidence="10 11">
    <name type="scientific">Avrilella dinanensis</name>
    <dbReference type="NCBI Taxonomy" id="2008672"/>
    <lineage>
        <taxon>Bacteria</taxon>
        <taxon>Pseudomonadati</taxon>
        <taxon>Bacteroidota</taxon>
        <taxon>Flavobacteriia</taxon>
        <taxon>Flavobacteriales</taxon>
        <taxon>Flavobacteriaceae</taxon>
        <taxon>Avrilella</taxon>
    </lineage>
</organism>
<dbReference type="GO" id="GO:0005886">
    <property type="term" value="C:plasma membrane"/>
    <property type="evidence" value="ECO:0007669"/>
    <property type="project" value="UniProtKB-SubCell"/>
</dbReference>
<evidence type="ECO:0000259" key="8">
    <source>
        <dbReference type="Pfam" id="PF00924"/>
    </source>
</evidence>
<accession>A0A2M9R7Z8</accession>
<feature type="domain" description="Mechanosensitive ion channel MscS" evidence="8">
    <location>
        <begin position="420"/>
        <end position="485"/>
    </location>
</feature>
<comment type="caution">
    <text evidence="10">The sequence shown here is derived from an EMBL/GenBank/DDBJ whole genome shotgun (WGS) entry which is preliminary data.</text>
</comment>
<evidence type="ECO:0000256" key="4">
    <source>
        <dbReference type="ARBA" id="ARBA00022692"/>
    </source>
</evidence>
<evidence type="ECO:0000313" key="11">
    <source>
        <dbReference type="Proteomes" id="UP000231960"/>
    </source>
</evidence>
<evidence type="ECO:0000256" key="3">
    <source>
        <dbReference type="ARBA" id="ARBA00022475"/>
    </source>
</evidence>
<feature type="domain" description="Mechanosensitive ion channel MscS C-terminal" evidence="9">
    <location>
        <begin position="498"/>
        <end position="577"/>
    </location>
</feature>
<gene>
    <name evidence="10" type="ORF">CDL10_10825</name>
</gene>
<protein>
    <recommendedName>
        <fullName evidence="12">Transmembrane ion channel</fullName>
    </recommendedName>
</protein>
<dbReference type="InterPro" id="IPR045275">
    <property type="entry name" value="MscS_archaea/bacteria_type"/>
</dbReference>
<feature type="transmembrane region" description="Helical" evidence="7">
    <location>
        <begin position="328"/>
        <end position="346"/>
    </location>
</feature>
<name>A0A2M9R7Z8_9FLAO</name>
<keyword evidence="11" id="KW-1185">Reference proteome</keyword>
<keyword evidence="4 7" id="KW-0812">Transmembrane</keyword>
<feature type="transmembrane region" description="Helical" evidence="7">
    <location>
        <begin position="400"/>
        <end position="433"/>
    </location>
</feature>
<keyword evidence="5 7" id="KW-1133">Transmembrane helix</keyword>
<dbReference type="PANTHER" id="PTHR30221:SF18">
    <property type="entry name" value="SLL0590 PROTEIN"/>
    <property type="match status" value="1"/>
</dbReference>
<dbReference type="EMBL" id="NIPO01000001">
    <property type="protein sequence ID" value="PJR04982.1"/>
    <property type="molecule type" value="Genomic_DNA"/>
</dbReference>
<dbReference type="InterPro" id="IPR011066">
    <property type="entry name" value="MscS_channel_C_sf"/>
</dbReference>
<dbReference type="InterPro" id="IPR006685">
    <property type="entry name" value="MscS_channel_2nd"/>
</dbReference>
<evidence type="ECO:0000256" key="6">
    <source>
        <dbReference type="ARBA" id="ARBA00023136"/>
    </source>
</evidence>
<dbReference type="SUPFAM" id="SSF50182">
    <property type="entry name" value="Sm-like ribonucleoproteins"/>
    <property type="match status" value="1"/>
</dbReference>
<evidence type="ECO:0000256" key="1">
    <source>
        <dbReference type="ARBA" id="ARBA00004651"/>
    </source>
</evidence>
<dbReference type="SUPFAM" id="SSF82689">
    <property type="entry name" value="Mechanosensitive channel protein MscS (YggB), C-terminal domain"/>
    <property type="match status" value="1"/>
</dbReference>
<evidence type="ECO:0000259" key="9">
    <source>
        <dbReference type="Pfam" id="PF21082"/>
    </source>
</evidence>
<dbReference type="AlphaFoldDB" id="A0A2M9R7Z8"/>
<feature type="transmembrane region" description="Helical" evidence="7">
    <location>
        <begin position="214"/>
        <end position="234"/>
    </location>
</feature>
<keyword evidence="3" id="KW-1003">Cell membrane</keyword>
<evidence type="ECO:0000256" key="7">
    <source>
        <dbReference type="SAM" id="Phobius"/>
    </source>
</evidence>
<evidence type="ECO:0000313" key="10">
    <source>
        <dbReference type="EMBL" id="PJR04982.1"/>
    </source>
</evidence>
<evidence type="ECO:0000256" key="2">
    <source>
        <dbReference type="ARBA" id="ARBA00008017"/>
    </source>
</evidence>
<dbReference type="Pfam" id="PF00924">
    <property type="entry name" value="MS_channel_2nd"/>
    <property type="match status" value="1"/>
</dbReference>
<comment type="subcellular location">
    <subcellularLocation>
        <location evidence="1">Cell membrane</location>
        <topology evidence="1">Multi-pass membrane protein</topology>
    </subcellularLocation>
</comment>
<feature type="transmembrane region" description="Helical" evidence="7">
    <location>
        <begin position="376"/>
        <end position="394"/>
    </location>
</feature>
<dbReference type="InterPro" id="IPR023408">
    <property type="entry name" value="MscS_beta-dom_sf"/>
</dbReference>